<dbReference type="PANTHER" id="PTHR42703:SF1">
    <property type="entry name" value="NA(+)_H(+) ANTIPORTER SUBUNIT D1"/>
    <property type="match status" value="1"/>
</dbReference>
<dbReference type="InterPro" id="IPR050586">
    <property type="entry name" value="CPA3_Na-H_Antiporter_D"/>
</dbReference>
<evidence type="ECO:0000256" key="5">
    <source>
        <dbReference type="ARBA" id="ARBA00022989"/>
    </source>
</evidence>
<evidence type="ECO:0000256" key="2">
    <source>
        <dbReference type="ARBA" id="ARBA00005346"/>
    </source>
</evidence>
<dbReference type="PRINTS" id="PR01437">
    <property type="entry name" value="NUOXDRDTASE4"/>
</dbReference>
<dbReference type="GO" id="GO:0008137">
    <property type="term" value="F:NADH dehydrogenase (ubiquinone) activity"/>
    <property type="evidence" value="ECO:0007669"/>
    <property type="project" value="InterPro"/>
</dbReference>
<evidence type="ECO:0000256" key="7">
    <source>
        <dbReference type="RuleBase" id="RU000320"/>
    </source>
</evidence>
<evidence type="ECO:0000256" key="3">
    <source>
        <dbReference type="ARBA" id="ARBA00022475"/>
    </source>
</evidence>
<evidence type="ECO:0000313" key="10">
    <source>
        <dbReference type="EMBL" id="CAI26614.1"/>
    </source>
</evidence>
<sequence length="492" mass="53953">MSSSLPVLQVIIPLLSAVICALLKNSTLVKIISSIVVVVSFSIALVLFSQVCSADVIKYSLGGWIVPYGIELKVNIFSATMLVLVNFIAVMSILYGIYPSIREIGVNKIPSFYSVFLLCLGGFLGILVSNDVFNIYVFLEISSISSYILVAMGKDKAALIAAFDYLVIGTIGATFYLIGIGFLYAITGTLNIGDLFLIIHDNLLVTNRVTQIAMLFIMVGLFIKTALFPFHKWLIQAYSFAPSFISVFFSGTSTKVMIYLIIKMIYDVFKADFVFVTLPFNIVFMCFAVLSIVCGSLLAIFTSNIKKIFAYSSIAHLGYIVFAVSLNTNYGLVAAIAYIISHSLVKSALFMIVGSIDYGCGNTHLKDCANMWETMPKITLPFIILCLSLIGMPVTSGFIAKWYIVDAVIKSNFWAGIFVLLIGSGLSIVYVWKIVEAVCLRSPDNKVVISSFKTPNVMVLCIWIMVIASIIVGIYPIPLTLISNKIATLLLY</sequence>
<gene>
    <name evidence="10" type="primary">nuoN</name>
    <name evidence="10" type="ordered locus">ERWE_CDS_01200</name>
</gene>
<evidence type="ECO:0000259" key="9">
    <source>
        <dbReference type="Pfam" id="PF00361"/>
    </source>
</evidence>
<dbReference type="AlphaFoldDB" id="A0A0H3LZ50"/>
<dbReference type="HOGENOM" id="CLU_007100_9_5_5"/>
<feature type="transmembrane region" description="Helical" evidence="8">
    <location>
        <begin position="135"/>
        <end position="153"/>
    </location>
</feature>
<dbReference type="InterPro" id="IPR001750">
    <property type="entry name" value="ND/Mrp_TM"/>
</dbReference>
<dbReference type="eggNOG" id="COG0651">
    <property type="taxonomic scope" value="Bacteria"/>
</dbReference>
<comment type="subcellular location">
    <subcellularLocation>
        <location evidence="1">Cell membrane</location>
        <topology evidence="1">Multi-pass membrane protein</topology>
    </subcellularLocation>
    <subcellularLocation>
        <location evidence="7">Membrane</location>
        <topology evidence="7">Multi-pass membrane protein</topology>
    </subcellularLocation>
</comment>
<evidence type="ECO:0000256" key="8">
    <source>
        <dbReference type="SAM" id="Phobius"/>
    </source>
</evidence>
<dbReference type="GO" id="GO:0042773">
    <property type="term" value="P:ATP synthesis coupled electron transport"/>
    <property type="evidence" value="ECO:0007669"/>
    <property type="project" value="InterPro"/>
</dbReference>
<reference evidence="10 11" key="1">
    <citation type="journal article" date="2006" name="J. Bacteriol.">
        <title>Comparative genomic analysis of three strains of Ehrlichia ruminantium reveals an active process of genome size plasticity.</title>
        <authorList>
            <person name="Frutos R."/>
            <person name="Viari A."/>
            <person name="Ferraz C."/>
            <person name="Morgat A."/>
            <person name="Eychenie S."/>
            <person name="Kandassami Y."/>
            <person name="Chantal I."/>
            <person name="Bensaid A."/>
            <person name="Coissac E."/>
            <person name="Vachiery N."/>
            <person name="Demaille J."/>
            <person name="Martinez D."/>
        </authorList>
    </citation>
    <scope>NUCLEOTIDE SEQUENCE [LARGE SCALE GENOMIC DNA]</scope>
    <source>
        <strain evidence="10 11">Welgevonden</strain>
    </source>
</reference>
<dbReference type="GO" id="GO:0005886">
    <property type="term" value="C:plasma membrane"/>
    <property type="evidence" value="ECO:0007669"/>
    <property type="project" value="UniProtKB-SubCell"/>
</dbReference>
<comment type="similarity">
    <text evidence="2">Belongs to the CPA3 antiporters (TC 2.A.63) subunit D family.</text>
</comment>
<accession>A0A0H3LZ50</accession>
<keyword evidence="3" id="KW-1003">Cell membrane</keyword>
<dbReference type="PANTHER" id="PTHR42703">
    <property type="entry name" value="NADH DEHYDROGENASE"/>
    <property type="match status" value="1"/>
</dbReference>
<protein>
    <submittedName>
        <fullName evidence="10">NADH dehydrogenase I chain N</fullName>
    </submittedName>
</protein>
<feature type="transmembrane region" description="Helical" evidence="8">
    <location>
        <begin position="282"/>
        <end position="301"/>
    </location>
</feature>
<keyword evidence="11" id="KW-1185">Reference proteome</keyword>
<dbReference type="Pfam" id="PF00361">
    <property type="entry name" value="Proton_antipo_M"/>
    <property type="match status" value="1"/>
</dbReference>
<feature type="transmembrane region" description="Helical" evidence="8">
    <location>
        <begin position="378"/>
        <end position="400"/>
    </location>
</feature>
<dbReference type="Proteomes" id="UP000001021">
    <property type="component" value="Chromosome"/>
</dbReference>
<feature type="transmembrane region" description="Helical" evidence="8">
    <location>
        <begin position="165"/>
        <end position="186"/>
    </location>
</feature>
<feature type="transmembrane region" description="Helical" evidence="8">
    <location>
        <begin position="110"/>
        <end position="129"/>
    </location>
</feature>
<dbReference type="NCBIfam" id="NF009305">
    <property type="entry name" value="PRK12662.1"/>
    <property type="match status" value="1"/>
</dbReference>
<keyword evidence="6 8" id="KW-0472">Membrane</keyword>
<feature type="domain" description="NADH:quinone oxidoreductase/Mrp antiporter transmembrane" evidence="9">
    <location>
        <begin position="129"/>
        <end position="426"/>
    </location>
</feature>
<organism evidence="10 11">
    <name type="scientific">Ehrlichia ruminantium (strain Welgevonden)</name>
    <dbReference type="NCBI Taxonomy" id="254945"/>
    <lineage>
        <taxon>Bacteria</taxon>
        <taxon>Pseudomonadati</taxon>
        <taxon>Pseudomonadota</taxon>
        <taxon>Alphaproteobacteria</taxon>
        <taxon>Rickettsiales</taxon>
        <taxon>Anaplasmataceae</taxon>
        <taxon>Ehrlichia</taxon>
    </lineage>
</organism>
<feature type="transmembrane region" description="Helical" evidence="8">
    <location>
        <begin position="456"/>
        <end position="477"/>
    </location>
</feature>
<keyword evidence="5 8" id="KW-1133">Transmembrane helix</keyword>
<evidence type="ECO:0000256" key="6">
    <source>
        <dbReference type="ARBA" id="ARBA00023136"/>
    </source>
</evidence>
<feature type="transmembrane region" description="Helical" evidence="8">
    <location>
        <begin position="237"/>
        <end position="262"/>
    </location>
</feature>
<dbReference type="EMBL" id="CR925678">
    <property type="protein sequence ID" value="CAI26614.1"/>
    <property type="molecule type" value="Genomic_DNA"/>
</dbReference>
<evidence type="ECO:0000256" key="4">
    <source>
        <dbReference type="ARBA" id="ARBA00022692"/>
    </source>
</evidence>
<feature type="transmembrane region" description="Helical" evidence="8">
    <location>
        <begin position="412"/>
        <end position="435"/>
    </location>
</feature>
<dbReference type="RefSeq" id="WP_011154808.1">
    <property type="nucleotide sequence ID" value="NC_005295.2"/>
</dbReference>
<dbReference type="KEGG" id="erw:ERWE_CDS_01200"/>
<feature type="transmembrane region" description="Helical" evidence="8">
    <location>
        <begin position="76"/>
        <end position="98"/>
    </location>
</feature>
<proteinExistence type="inferred from homology"/>
<evidence type="ECO:0000313" key="11">
    <source>
        <dbReference type="Proteomes" id="UP000001021"/>
    </source>
</evidence>
<feature type="transmembrane region" description="Helical" evidence="8">
    <location>
        <begin position="35"/>
        <end position="56"/>
    </location>
</feature>
<dbReference type="InterPro" id="IPR003918">
    <property type="entry name" value="NADH_UbQ_OxRdtase"/>
</dbReference>
<feature type="transmembrane region" description="Helical" evidence="8">
    <location>
        <begin position="6"/>
        <end position="23"/>
    </location>
</feature>
<dbReference type="GeneID" id="33057508"/>
<dbReference type="KEGG" id="eru:Erum1240"/>
<feature type="transmembrane region" description="Helical" evidence="8">
    <location>
        <begin position="212"/>
        <end position="230"/>
    </location>
</feature>
<name>A0A0H3LZ50_EHRRW</name>
<evidence type="ECO:0000256" key="1">
    <source>
        <dbReference type="ARBA" id="ARBA00004651"/>
    </source>
</evidence>
<keyword evidence="4 7" id="KW-0812">Transmembrane</keyword>